<reference evidence="3" key="1">
    <citation type="journal article" date="2015" name="PLoS Genet.">
        <title>The dynamic genome and transcriptome of the human fungal pathogen Blastomyces and close relative Emmonsia.</title>
        <authorList>
            <person name="Munoz J.F."/>
            <person name="Gauthier G.M."/>
            <person name="Desjardins C.A."/>
            <person name="Gallo J.E."/>
            <person name="Holder J."/>
            <person name="Sullivan T.D."/>
            <person name="Marty A.J."/>
            <person name="Carmen J.C."/>
            <person name="Chen Z."/>
            <person name="Ding L."/>
            <person name="Gujja S."/>
            <person name="Magrini V."/>
            <person name="Misas E."/>
            <person name="Mitreva M."/>
            <person name="Priest M."/>
            <person name="Saif S."/>
            <person name="Whiston E.A."/>
            <person name="Young S."/>
            <person name="Zeng Q."/>
            <person name="Goldman W.E."/>
            <person name="Mardis E.R."/>
            <person name="Taylor J.W."/>
            <person name="McEwen J.G."/>
            <person name="Clay O.K."/>
            <person name="Klein B.S."/>
            <person name="Cuomo C.A."/>
        </authorList>
    </citation>
    <scope>NUCLEOTIDE SEQUENCE [LARGE SCALE GENOMIC DNA]</scope>
    <source>
        <strain evidence="3">UAMH 139</strain>
    </source>
</reference>
<dbReference type="PANTHER" id="PTHR41800">
    <property type="entry name" value="EXPRESSED PROTEIN"/>
    <property type="match status" value="1"/>
</dbReference>
<dbReference type="AlphaFoldDB" id="A0A0H1BM04"/>
<gene>
    <name evidence="2" type="ORF">EMPG_09606</name>
</gene>
<dbReference type="PANTHER" id="PTHR41800:SF1">
    <property type="entry name" value="EXPRESSED PROTEIN"/>
    <property type="match status" value="1"/>
</dbReference>
<accession>A0A0H1BM04</accession>
<feature type="compositionally biased region" description="Low complexity" evidence="1">
    <location>
        <begin position="127"/>
        <end position="158"/>
    </location>
</feature>
<feature type="compositionally biased region" description="Basic and acidic residues" evidence="1">
    <location>
        <begin position="168"/>
        <end position="195"/>
    </location>
</feature>
<protein>
    <submittedName>
        <fullName evidence="2">Uncharacterized protein</fullName>
    </submittedName>
</protein>
<feature type="region of interest" description="Disordered" evidence="1">
    <location>
        <begin position="103"/>
        <end position="207"/>
    </location>
</feature>
<evidence type="ECO:0000313" key="2">
    <source>
        <dbReference type="EMBL" id="KLJ12178.1"/>
    </source>
</evidence>
<dbReference type="Proteomes" id="UP000053573">
    <property type="component" value="Unassembled WGS sequence"/>
</dbReference>
<name>A0A0H1BM04_9EURO</name>
<evidence type="ECO:0000256" key="1">
    <source>
        <dbReference type="SAM" id="MobiDB-lite"/>
    </source>
</evidence>
<sequence>MLFSCSHIAYNGQFASTQLNREPASRGLNYIKNEYYLPGTSTTYAQSSIPCQKAIPPSHNLLGIYSTASDRYVYLIANRVGWGSLCVAGGGAYYFAKKSINADRAQRHEEAQRRKEEAYRREYSAKPPSSTSTTMSSQSPSSSGGGLANAARANGAAGMDDTGSPSREAGHDPAATRHEPETQAERVNEKGKYEASEQYTSRKGNRL</sequence>
<dbReference type="Pfam" id="PF15932">
    <property type="entry name" value="DUF4748"/>
    <property type="match status" value="1"/>
</dbReference>
<dbReference type="EMBL" id="LDEV01001147">
    <property type="protein sequence ID" value="KLJ12178.1"/>
    <property type="molecule type" value="Genomic_DNA"/>
</dbReference>
<dbReference type="OrthoDB" id="2559326at2759"/>
<feature type="compositionally biased region" description="Polar residues" evidence="1">
    <location>
        <begin position="197"/>
        <end position="207"/>
    </location>
</feature>
<feature type="compositionally biased region" description="Basic and acidic residues" evidence="1">
    <location>
        <begin position="103"/>
        <end position="124"/>
    </location>
</feature>
<organism evidence="2 3">
    <name type="scientific">Blastomyces silverae</name>
    <dbReference type="NCBI Taxonomy" id="2060906"/>
    <lineage>
        <taxon>Eukaryota</taxon>
        <taxon>Fungi</taxon>
        <taxon>Dikarya</taxon>
        <taxon>Ascomycota</taxon>
        <taxon>Pezizomycotina</taxon>
        <taxon>Eurotiomycetes</taxon>
        <taxon>Eurotiomycetidae</taxon>
        <taxon>Onygenales</taxon>
        <taxon>Ajellomycetaceae</taxon>
        <taxon>Blastomyces</taxon>
    </lineage>
</organism>
<dbReference type="InterPro" id="IPR031833">
    <property type="entry name" value="DUF4748"/>
</dbReference>
<comment type="caution">
    <text evidence="2">The sequence shown here is derived from an EMBL/GenBank/DDBJ whole genome shotgun (WGS) entry which is preliminary data.</text>
</comment>
<keyword evidence="3" id="KW-1185">Reference proteome</keyword>
<proteinExistence type="predicted"/>
<evidence type="ECO:0000313" key="3">
    <source>
        <dbReference type="Proteomes" id="UP000053573"/>
    </source>
</evidence>